<dbReference type="Pfam" id="PF06958">
    <property type="entry name" value="Pyocin_S"/>
    <property type="match status" value="1"/>
</dbReference>
<evidence type="ECO:0000259" key="5">
    <source>
        <dbReference type="Pfam" id="PF06958"/>
    </source>
</evidence>
<feature type="compositionally biased region" description="Basic and acidic residues" evidence="4">
    <location>
        <begin position="68"/>
        <end position="113"/>
    </location>
</feature>
<dbReference type="GO" id="GO:0031640">
    <property type="term" value="P:killing of cells of another organism"/>
    <property type="evidence" value="ECO:0007669"/>
    <property type="project" value="UniProtKB-KW"/>
</dbReference>
<gene>
    <name evidence="6" type="ORF">EZJ58_4989</name>
</gene>
<dbReference type="EMBL" id="SJOI01000001">
    <property type="protein sequence ID" value="TCL06702.1"/>
    <property type="molecule type" value="Genomic_DNA"/>
</dbReference>
<dbReference type="InterPro" id="IPR036302">
    <property type="entry name" value="Pyosin/cloacin_T_dom_sf"/>
</dbReference>
<evidence type="ECO:0000256" key="2">
    <source>
        <dbReference type="ARBA" id="ARBA00023022"/>
    </source>
</evidence>
<organism evidence="6 7">
    <name type="scientific">Sodalis ligni</name>
    <dbReference type="NCBI Taxonomy" id="2697027"/>
    <lineage>
        <taxon>Bacteria</taxon>
        <taxon>Pseudomonadati</taxon>
        <taxon>Pseudomonadota</taxon>
        <taxon>Gammaproteobacteria</taxon>
        <taxon>Enterobacterales</taxon>
        <taxon>Bruguierivoracaceae</taxon>
        <taxon>Sodalis</taxon>
    </lineage>
</organism>
<protein>
    <submittedName>
        <fullName evidence="6">S-type pyocin</fullName>
    </submittedName>
</protein>
<accession>A0A4R1NGL7</accession>
<proteinExistence type="predicted"/>
<dbReference type="Proteomes" id="UP000294555">
    <property type="component" value="Unassembled WGS sequence"/>
</dbReference>
<evidence type="ECO:0000313" key="7">
    <source>
        <dbReference type="Proteomes" id="UP000294555"/>
    </source>
</evidence>
<comment type="caution">
    <text evidence="6">The sequence shown here is derived from an EMBL/GenBank/DDBJ whole genome shotgun (WGS) entry which is preliminary data.</text>
</comment>
<evidence type="ECO:0000313" key="6">
    <source>
        <dbReference type="EMBL" id="TCL06702.1"/>
    </source>
</evidence>
<dbReference type="GO" id="GO:0042742">
    <property type="term" value="P:defense response to bacterium"/>
    <property type="evidence" value="ECO:0007669"/>
    <property type="project" value="UniProtKB-KW"/>
</dbReference>
<dbReference type="OrthoDB" id="6975388at2"/>
<dbReference type="RefSeq" id="WP_132926311.1">
    <property type="nucleotide sequence ID" value="NZ_SJOI01000001.1"/>
</dbReference>
<feature type="domain" description="Pyosin/cloacin translocation" evidence="5">
    <location>
        <begin position="317"/>
        <end position="450"/>
    </location>
</feature>
<evidence type="ECO:0000256" key="4">
    <source>
        <dbReference type="SAM" id="MobiDB-lite"/>
    </source>
</evidence>
<reference evidence="6 7" key="1">
    <citation type="submission" date="2019-02" db="EMBL/GenBank/DDBJ databases">
        <title>Investigation of anaerobic lignin degradation for improved lignocellulosic biofuels.</title>
        <authorList>
            <person name="Deangelis K."/>
        </authorList>
    </citation>
    <scope>NUCLEOTIDE SEQUENCE [LARGE SCALE GENOMIC DNA]</scope>
    <source>
        <strain evidence="6 7">159R</strain>
    </source>
</reference>
<feature type="region of interest" description="Disordered" evidence="4">
    <location>
        <begin position="1"/>
        <end position="48"/>
    </location>
</feature>
<keyword evidence="1" id="KW-0929">Antimicrobial</keyword>
<keyword evidence="3" id="KW-0078">Bacteriocin</keyword>
<feature type="compositionally biased region" description="Basic and acidic residues" evidence="4">
    <location>
        <begin position="140"/>
        <end position="159"/>
    </location>
</feature>
<dbReference type="InterPro" id="IPR016128">
    <property type="entry name" value="Pyosin/cloacin_T_dom"/>
</dbReference>
<sequence length="560" mass="60476">MPIKPIHSTGKTIYQGNGRSITQTPYGPISHITGASNAGLGGPSPRAVGKLNTSLSNLNNNLQQSNQKIRDQIADLQKKQAEQQKKRNEETNRRMEQARAEQQKKFADMKAKTQADVQEANARMRAEEAARQQENMQRQAQEEARLREQEEAKNREAEQQKLAQEAAAAREREEAQRKADEAAEAKRRANEAIEAQRKADDAAKVAKELIAARQLNQENIQTYEALPSPSQAAAMAAAAGLASTAPAAEGLLARITAALAELGGIASSSKAGPHAAIIIAGLYPKEAGVGSDNVSGEKHFVKALPAAMLNMPSEERLRQAALEQNTIDVPIRGRLVLTNSQIAIELIRTEQPTPVRVVTGVPDGKGNYQCTLPGTDALPARTILVTPANAPGSAGLGAIITPEIGPKPVTHTGNNAQPITSPKVTTLPGFDGDLIVVPPLETSDKPIYVMLSGKKESYRPNQGAVGNMGEFFTQQGFGSQVKEFSVKTSQQYQGQNIYKANKDIGSHIADGDMFYLDGAHKNHLELFDSNRKIKLVLNLDGSINTRKTLEAQKEGRRLPK</sequence>
<feature type="compositionally biased region" description="Basic and acidic residues" evidence="4">
    <location>
        <begin position="168"/>
        <end position="199"/>
    </location>
</feature>
<evidence type="ECO:0000256" key="3">
    <source>
        <dbReference type="ARBA" id="ARBA00023048"/>
    </source>
</evidence>
<keyword evidence="7" id="KW-1185">Reference proteome</keyword>
<evidence type="ECO:0000256" key="1">
    <source>
        <dbReference type="ARBA" id="ARBA00022529"/>
    </source>
</evidence>
<dbReference type="SUPFAM" id="SSF69369">
    <property type="entry name" value="Cloacin translocation domain"/>
    <property type="match status" value="1"/>
</dbReference>
<feature type="region of interest" description="Disordered" evidence="4">
    <location>
        <begin position="63"/>
        <end position="199"/>
    </location>
</feature>
<dbReference type="AlphaFoldDB" id="A0A4R1NGL7"/>
<feature type="compositionally biased region" description="Basic and acidic residues" evidence="4">
    <location>
        <begin position="122"/>
        <end position="131"/>
    </location>
</feature>
<keyword evidence="2" id="KW-0044">Antibiotic</keyword>
<name>A0A4R1NGL7_9GAMM</name>
<feature type="compositionally biased region" description="Polar residues" evidence="4">
    <location>
        <begin position="9"/>
        <end position="25"/>
    </location>
</feature>